<evidence type="ECO:0000313" key="1">
    <source>
        <dbReference type="EMBL" id="CAG8697446.1"/>
    </source>
</evidence>
<comment type="caution">
    <text evidence="1">The sequence shown here is derived from an EMBL/GenBank/DDBJ whole genome shotgun (WGS) entry which is preliminary data.</text>
</comment>
<accession>A0ACA9PDW3</accession>
<reference evidence="1" key="1">
    <citation type="submission" date="2021-06" db="EMBL/GenBank/DDBJ databases">
        <authorList>
            <person name="Kallberg Y."/>
            <person name="Tangrot J."/>
            <person name="Rosling A."/>
        </authorList>
    </citation>
    <scope>NUCLEOTIDE SEQUENCE</scope>
    <source>
        <strain evidence="1">CL356</strain>
    </source>
</reference>
<dbReference type="EMBL" id="CAJVPT010031386">
    <property type="protein sequence ID" value="CAG8697446.1"/>
    <property type="molecule type" value="Genomic_DNA"/>
</dbReference>
<gene>
    <name evidence="1" type="ORF">ACOLOM_LOCUS10085</name>
</gene>
<protein>
    <submittedName>
        <fullName evidence="1">10493_t:CDS:1</fullName>
    </submittedName>
</protein>
<evidence type="ECO:0000313" key="2">
    <source>
        <dbReference type="Proteomes" id="UP000789525"/>
    </source>
</evidence>
<feature type="non-terminal residue" evidence="1">
    <location>
        <position position="383"/>
    </location>
</feature>
<sequence length="383" mass="43401">ILFDEMSSMHVLHGIEIPYGVVLLVPKEGVKSMAPIVKFDPRKAQDEPDWEIAESKRLARKRLTATAVAHAKEGRGLIRINGQPLHLVQPPTLRYKIYEPILMLGEENFSAIDIRVRVSGGGHTSQIYAIRQAIGKAAVAYWMKYYDASHALSLKKSLVDYDRSLVIADPRRMEPKKFGGGVTDERPLDFSGVQLYPSNPTISMPLSTEEYNNLSTEEREAYDAAERQREKEEQATLPYSWAQQLGDVDIVVPVPAGTRARDLAVTISKKKLSVGLKGKEPIMAGDLCQDIKDNKQVHVQLEKVNKQQWWANVLTHHPKIDTTKITPENRKLSDLDGQWYGRENDGKQLIHPMYRLSTEFLSQFDNQQKQMGKPTSDELKKME</sequence>
<keyword evidence="2" id="KW-1185">Reference proteome</keyword>
<name>A0ACA9PDW3_9GLOM</name>
<organism evidence="1 2">
    <name type="scientific">Acaulospora colombiana</name>
    <dbReference type="NCBI Taxonomy" id="27376"/>
    <lineage>
        <taxon>Eukaryota</taxon>
        <taxon>Fungi</taxon>
        <taxon>Fungi incertae sedis</taxon>
        <taxon>Mucoromycota</taxon>
        <taxon>Glomeromycotina</taxon>
        <taxon>Glomeromycetes</taxon>
        <taxon>Diversisporales</taxon>
        <taxon>Acaulosporaceae</taxon>
        <taxon>Acaulospora</taxon>
    </lineage>
</organism>
<dbReference type="Proteomes" id="UP000789525">
    <property type="component" value="Unassembled WGS sequence"/>
</dbReference>
<proteinExistence type="predicted"/>
<feature type="non-terminal residue" evidence="1">
    <location>
        <position position="1"/>
    </location>
</feature>